<name>A0A1H2YP63_9FLAO</name>
<sequence length="474" mass="53930">MEVKFIGFPEAVLKSKPKGGKTVKKVLWGDWTVVLDEKDDYRKIKCRGAYGWVHKDRLQDERLLEINFVDVGQGDGCFVVTPKDEVILVDAGEADNMYRFLRWRYNLNRNRYVVPIKHLIITHPDQDHYYGFRDIVASSRFAVENVYHNGIVERKGKDVLGKKENGFLTEIAETHQQVVDVVSNDALRGRKRYPTLLNNVLKKQPDAKITMLKKGSEIDGYTKNDDLSLEILGPLTEEKNGKTALKYFKSISETKNGHSVIVQLKYGNVKVLLGGDTNNVAEEYLSEHYTGFNPKTVAEADKEEMMRKGRAVFQTDILKSCHHGSHKFLDDFLSFFNPVATIISSGDNETHTHPRPETLGAIGKHSRGIRPLIFSTELARSAKEKTELKEKDILLLANLYKKRKAASTSERKKINSKIDNIKYQIQRNIAVYGMINVRTDGEKVIIAQKKEAKGAGFIIYELHPNSNGELEFKM</sequence>
<dbReference type="InterPro" id="IPR001279">
    <property type="entry name" value="Metallo-B-lactamas"/>
</dbReference>
<dbReference type="AlphaFoldDB" id="A0A1H2YP63"/>
<dbReference type="OrthoDB" id="9761531at2"/>
<dbReference type="RefSeq" id="WP_090121976.1">
    <property type="nucleotide sequence ID" value="NZ_FNNJ01000003.1"/>
</dbReference>
<keyword evidence="3" id="KW-1185">Reference proteome</keyword>
<gene>
    <name evidence="2" type="ORF">SAMN05444411_1034</name>
</gene>
<dbReference type="PANTHER" id="PTHR30619:SF1">
    <property type="entry name" value="RECOMBINATION PROTEIN 2"/>
    <property type="match status" value="1"/>
</dbReference>
<evidence type="ECO:0000259" key="1">
    <source>
        <dbReference type="Pfam" id="PF00753"/>
    </source>
</evidence>
<organism evidence="2 3">
    <name type="scientific">Lutibacter oricola</name>
    <dbReference type="NCBI Taxonomy" id="762486"/>
    <lineage>
        <taxon>Bacteria</taxon>
        <taxon>Pseudomonadati</taxon>
        <taxon>Bacteroidota</taxon>
        <taxon>Flavobacteriia</taxon>
        <taxon>Flavobacteriales</taxon>
        <taxon>Flavobacteriaceae</taxon>
        <taxon>Lutibacter</taxon>
    </lineage>
</organism>
<proteinExistence type="predicted"/>
<feature type="domain" description="Metallo-beta-lactamase" evidence="1">
    <location>
        <begin position="77"/>
        <end position="311"/>
    </location>
</feature>
<dbReference type="Gene3D" id="3.60.15.10">
    <property type="entry name" value="Ribonuclease Z/Hydroxyacylglutathione hydrolase-like"/>
    <property type="match status" value="1"/>
</dbReference>
<evidence type="ECO:0000313" key="3">
    <source>
        <dbReference type="Proteomes" id="UP000199595"/>
    </source>
</evidence>
<dbReference type="STRING" id="762486.SAMN05444411_1034"/>
<dbReference type="PANTHER" id="PTHR30619">
    <property type="entry name" value="DNA INTERNALIZATION/COMPETENCE PROTEIN COMEC/REC2"/>
    <property type="match status" value="1"/>
</dbReference>
<protein>
    <submittedName>
        <fullName evidence="2">Metal-dependent hydrolase, beta-lactamase superfamily II</fullName>
    </submittedName>
</protein>
<accession>A0A1H2YP63</accession>
<dbReference type="EMBL" id="FNNJ01000003">
    <property type="protein sequence ID" value="SDX06434.1"/>
    <property type="molecule type" value="Genomic_DNA"/>
</dbReference>
<dbReference type="SUPFAM" id="SSF56281">
    <property type="entry name" value="Metallo-hydrolase/oxidoreductase"/>
    <property type="match status" value="1"/>
</dbReference>
<evidence type="ECO:0000313" key="2">
    <source>
        <dbReference type="EMBL" id="SDX06434.1"/>
    </source>
</evidence>
<dbReference type="Pfam" id="PF00753">
    <property type="entry name" value="Lactamase_B"/>
    <property type="match status" value="1"/>
</dbReference>
<dbReference type="Proteomes" id="UP000199595">
    <property type="component" value="Unassembled WGS sequence"/>
</dbReference>
<dbReference type="InterPro" id="IPR036866">
    <property type="entry name" value="RibonucZ/Hydroxyglut_hydro"/>
</dbReference>
<keyword evidence="2" id="KW-0378">Hydrolase</keyword>
<dbReference type="GO" id="GO:0016787">
    <property type="term" value="F:hydrolase activity"/>
    <property type="evidence" value="ECO:0007669"/>
    <property type="project" value="UniProtKB-KW"/>
</dbReference>
<dbReference type="InterPro" id="IPR052159">
    <property type="entry name" value="Competence_DNA_uptake"/>
</dbReference>
<reference evidence="2 3" key="1">
    <citation type="submission" date="2016-10" db="EMBL/GenBank/DDBJ databases">
        <authorList>
            <person name="de Groot N.N."/>
        </authorList>
    </citation>
    <scope>NUCLEOTIDE SEQUENCE [LARGE SCALE GENOMIC DNA]</scope>
    <source>
        <strain evidence="2 3">DSM 24956</strain>
    </source>
</reference>